<dbReference type="InterPro" id="IPR015927">
    <property type="entry name" value="Peptidase_S24_S26A/B/C"/>
</dbReference>
<keyword evidence="18" id="KW-1185">Reference proteome</keyword>
<keyword evidence="12 13" id="KW-0742">SOS response</keyword>
<evidence type="ECO:0000256" key="11">
    <source>
        <dbReference type="ARBA" id="ARBA00023204"/>
    </source>
</evidence>
<keyword evidence="10 13" id="KW-0804">Transcription</keyword>
<dbReference type="InterPro" id="IPR050077">
    <property type="entry name" value="LexA_repressor"/>
</dbReference>
<keyword evidence="4 13" id="KW-0235">DNA replication</keyword>
<keyword evidence="3 13" id="KW-0678">Repressor</keyword>
<dbReference type="HAMAP" id="MF_00015">
    <property type="entry name" value="LexA"/>
    <property type="match status" value="1"/>
</dbReference>
<dbReference type="SUPFAM" id="SSF46785">
    <property type="entry name" value="Winged helix' DNA-binding domain"/>
    <property type="match status" value="1"/>
</dbReference>
<evidence type="ECO:0000259" key="16">
    <source>
        <dbReference type="Pfam" id="PF01726"/>
    </source>
</evidence>
<dbReference type="PANTHER" id="PTHR33516:SF2">
    <property type="entry name" value="LEXA REPRESSOR-RELATED"/>
    <property type="match status" value="1"/>
</dbReference>
<dbReference type="InterPro" id="IPR006197">
    <property type="entry name" value="Peptidase_S24_LexA"/>
</dbReference>
<keyword evidence="5 13" id="KW-0227">DNA damage</keyword>
<dbReference type="Proteomes" id="UP000655589">
    <property type="component" value="Unassembled WGS sequence"/>
</dbReference>
<evidence type="ECO:0000256" key="12">
    <source>
        <dbReference type="ARBA" id="ARBA00023236"/>
    </source>
</evidence>
<feature type="domain" description="LexA repressor DNA-binding" evidence="16">
    <location>
        <begin position="58"/>
        <end position="120"/>
    </location>
</feature>
<evidence type="ECO:0000256" key="3">
    <source>
        <dbReference type="ARBA" id="ARBA00022491"/>
    </source>
</evidence>
<evidence type="ECO:0000256" key="10">
    <source>
        <dbReference type="ARBA" id="ARBA00023163"/>
    </source>
</evidence>
<evidence type="ECO:0000256" key="6">
    <source>
        <dbReference type="ARBA" id="ARBA00022801"/>
    </source>
</evidence>
<name>A0A8H9L2Q8_9MICO</name>
<dbReference type="Pfam" id="PF00717">
    <property type="entry name" value="Peptidase_S24"/>
    <property type="match status" value="1"/>
</dbReference>
<evidence type="ECO:0000256" key="1">
    <source>
        <dbReference type="ARBA" id="ARBA00007484"/>
    </source>
</evidence>
<evidence type="ECO:0000313" key="18">
    <source>
        <dbReference type="Proteomes" id="UP000655589"/>
    </source>
</evidence>
<dbReference type="FunFam" id="1.10.10.10:FF:000009">
    <property type="entry name" value="LexA repressor"/>
    <property type="match status" value="1"/>
</dbReference>
<feature type="domain" description="Peptidase S24/S26A/S26B/S26C" evidence="15">
    <location>
        <begin position="169"/>
        <end position="281"/>
    </location>
</feature>
<dbReference type="InterPro" id="IPR006200">
    <property type="entry name" value="LexA"/>
</dbReference>
<dbReference type="GO" id="GO:0006281">
    <property type="term" value="P:DNA repair"/>
    <property type="evidence" value="ECO:0007669"/>
    <property type="project" value="UniProtKB-UniRule"/>
</dbReference>
<dbReference type="InterPro" id="IPR036388">
    <property type="entry name" value="WH-like_DNA-bd_sf"/>
</dbReference>
<evidence type="ECO:0000256" key="5">
    <source>
        <dbReference type="ARBA" id="ARBA00022763"/>
    </source>
</evidence>
<feature type="DNA-binding region" description="H-T-H motif" evidence="13">
    <location>
        <begin position="83"/>
        <end position="103"/>
    </location>
</feature>
<comment type="function">
    <text evidence="13">Represses a number of genes involved in the response to DNA damage (SOS response), including recA and lexA. In the presence of single-stranded DNA, RecA interacts with LexA causing an autocatalytic cleavage which disrupts the DNA-binding part of LexA, leading to derepression of the SOS regulon and eventually DNA repair.</text>
</comment>
<evidence type="ECO:0000256" key="14">
    <source>
        <dbReference type="RuleBase" id="RU003991"/>
    </source>
</evidence>
<dbReference type="GO" id="GO:0003677">
    <property type="term" value="F:DNA binding"/>
    <property type="evidence" value="ECO:0007669"/>
    <property type="project" value="UniProtKB-UniRule"/>
</dbReference>
<dbReference type="InterPro" id="IPR036390">
    <property type="entry name" value="WH_DNA-bd_sf"/>
</dbReference>
<dbReference type="PANTHER" id="PTHR33516">
    <property type="entry name" value="LEXA REPRESSOR"/>
    <property type="match status" value="1"/>
</dbReference>
<feature type="active site" description="For autocatalytic cleavage activity" evidence="13">
    <location>
        <position position="248"/>
    </location>
</feature>
<dbReference type="FunFam" id="2.10.109.10:FF:000001">
    <property type="entry name" value="LexA repressor"/>
    <property type="match status" value="1"/>
</dbReference>
<dbReference type="EC" id="3.4.21.88" evidence="13"/>
<evidence type="ECO:0000256" key="7">
    <source>
        <dbReference type="ARBA" id="ARBA00022813"/>
    </source>
</evidence>
<feature type="site" description="Cleavage; by autolysis" evidence="13">
    <location>
        <begin position="176"/>
        <end position="177"/>
    </location>
</feature>
<dbReference type="PRINTS" id="PR00726">
    <property type="entry name" value="LEXASERPTASE"/>
</dbReference>
<evidence type="ECO:0000256" key="8">
    <source>
        <dbReference type="ARBA" id="ARBA00023015"/>
    </source>
</evidence>
<comment type="similarity">
    <text evidence="1 13 14">Belongs to the peptidase S24 family.</text>
</comment>
<keyword evidence="9 13" id="KW-0238">DNA-binding</keyword>
<reference evidence="17" key="2">
    <citation type="submission" date="2020-09" db="EMBL/GenBank/DDBJ databases">
        <authorList>
            <person name="Sun Q."/>
            <person name="Ohkuma M."/>
        </authorList>
    </citation>
    <scope>NUCLEOTIDE SEQUENCE</scope>
    <source>
        <strain evidence="17">JCM 3051</strain>
    </source>
</reference>
<dbReference type="NCBIfam" id="TIGR00498">
    <property type="entry name" value="lexA"/>
    <property type="match status" value="1"/>
</dbReference>
<comment type="catalytic activity">
    <reaction evidence="13">
        <text>Hydrolysis of Ala-|-Gly bond in repressor LexA.</text>
        <dbReference type="EC" id="3.4.21.88"/>
    </reaction>
</comment>
<dbReference type="Pfam" id="PF01726">
    <property type="entry name" value="LexA_DNA_bind"/>
    <property type="match status" value="1"/>
</dbReference>
<dbReference type="SUPFAM" id="SSF51306">
    <property type="entry name" value="LexA/Signal peptidase"/>
    <property type="match status" value="1"/>
</dbReference>
<protein>
    <recommendedName>
        <fullName evidence="13">LexA repressor</fullName>
        <ecNumber evidence="13">3.4.21.88</ecNumber>
    </recommendedName>
</protein>
<evidence type="ECO:0000256" key="9">
    <source>
        <dbReference type="ARBA" id="ARBA00023125"/>
    </source>
</evidence>
<dbReference type="Gene3D" id="1.10.10.10">
    <property type="entry name" value="Winged helix-like DNA-binding domain superfamily/Winged helix DNA-binding domain"/>
    <property type="match status" value="1"/>
</dbReference>
<dbReference type="GO" id="GO:0009432">
    <property type="term" value="P:SOS response"/>
    <property type="evidence" value="ECO:0007669"/>
    <property type="project" value="UniProtKB-UniRule"/>
</dbReference>
<dbReference type="InterPro" id="IPR039418">
    <property type="entry name" value="LexA-like"/>
</dbReference>
<comment type="caution">
    <text evidence="17">The sequence shown here is derived from an EMBL/GenBank/DDBJ whole genome shotgun (WGS) entry which is preliminary data.</text>
</comment>
<dbReference type="GO" id="GO:0045892">
    <property type="term" value="P:negative regulation of DNA-templated transcription"/>
    <property type="evidence" value="ECO:0007669"/>
    <property type="project" value="UniProtKB-UniRule"/>
</dbReference>
<comment type="subunit">
    <text evidence="2 13">Homodimer.</text>
</comment>
<keyword evidence="7 13" id="KW-0068">Autocatalytic cleavage</keyword>
<accession>A0A8H9L2Q8</accession>
<evidence type="ECO:0000259" key="15">
    <source>
        <dbReference type="Pfam" id="PF00717"/>
    </source>
</evidence>
<dbReference type="CDD" id="cd06529">
    <property type="entry name" value="S24_LexA-like"/>
    <property type="match status" value="1"/>
</dbReference>
<dbReference type="GO" id="GO:0006260">
    <property type="term" value="P:DNA replication"/>
    <property type="evidence" value="ECO:0007669"/>
    <property type="project" value="UniProtKB-UniRule"/>
</dbReference>
<keyword evidence="8 13" id="KW-0805">Transcription regulation</keyword>
<dbReference type="InterPro" id="IPR036286">
    <property type="entry name" value="LexA/Signal_pep-like_sf"/>
</dbReference>
<evidence type="ECO:0000313" key="17">
    <source>
        <dbReference type="EMBL" id="GGM21391.1"/>
    </source>
</evidence>
<keyword evidence="6 13" id="KW-0378">Hydrolase</keyword>
<proteinExistence type="inferred from homology"/>
<keyword evidence="11 13" id="KW-0234">DNA repair</keyword>
<evidence type="ECO:0000256" key="4">
    <source>
        <dbReference type="ARBA" id="ARBA00022705"/>
    </source>
</evidence>
<organism evidence="17 18">
    <name type="scientific">Promicromonospora citrea</name>
    <dbReference type="NCBI Taxonomy" id="43677"/>
    <lineage>
        <taxon>Bacteria</taxon>
        <taxon>Bacillati</taxon>
        <taxon>Actinomycetota</taxon>
        <taxon>Actinomycetes</taxon>
        <taxon>Micrococcales</taxon>
        <taxon>Promicromonosporaceae</taxon>
        <taxon>Promicromonospora</taxon>
    </lineage>
</organism>
<dbReference type="EMBL" id="BMPT01000005">
    <property type="protein sequence ID" value="GGM21391.1"/>
    <property type="molecule type" value="Genomic_DNA"/>
</dbReference>
<dbReference type="AlphaFoldDB" id="A0A8H9L2Q8"/>
<dbReference type="GO" id="GO:0006508">
    <property type="term" value="P:proteolysis"/>
    <property type="evidence" value="ECO:0007669"/>
    <property type="project" value="InterPro"/>
</dbReference>
<feature type="active site" description="For autocatalytic cleavage activity" evidence="13">
    <location>
        <position position="211"/>
    </location>
</feature>
<dbReference type="Gene3D" id="2.10.109.10">
    <property type="entry name" value="Umud Fragment, subunit A"/>
    <property type="match status" value="1"/>
</dbReference>
<dbReference type="GO" id="GO:0004252">
    <property type="term" value="F:serine-type endopeptidase activity"/>
    <property type="evidence" value="ECO:0007669"/>
    <property type="project" value="UniProtKB-UniRule"/>
</dbReference>
<reference evidence="17" key="1">
    <citation type="journal article" date="2014" name="Int. J. Syst. Evol. Microbiol.">
        <title>Complete genome sequence of Corynebacterium casei LMG S-19264T (=DSM 44701T), isolated from a smear-ripened cheese.</title>
        <authorList>
            <consortium name="US DOE Joint Genome Institute (JGI-PGF)"/>
            <person name="Walter F."/>
            <person name="Albersmeier A."/>
            <person name="Kalinowski J."/>
            <person name="Ruckert C."/>
        </authorList>
    </citation>
    <scope>NUCLEOTIDE SEQUENCE</scope>
    <source>
        <strain evidence="17">JCM 3051</strain>
    </source>
</reference>
<gene>
    <name evidence="13 17" type="primary">lexA</name>
    <name evidence="17" type="ORF">GCM10010102_16350</name>
</gene>
<sequence>MGIAEENICLNGRGTGMTGRDETSDTRAVDTALSGVATLDAPGDEAVADVHAISPADRLTERQRLVLDTIRQSFETRGYPPSMREIGEAVGLASPSSVKHQLQMLEKKGFLRRDPNRPRAMELVEPLAEQVEKPSRGEIHWPEPRRNGQIHWGSSVPDDAGTPPPSFVPLVGRIAAGGPILAEQVVEDVFPLPRQLVGDGELFLLKVQGDSMVDAAICDGDWVVVRQQNVAEQGEIVAAMIDGEATVKTFKQTDGHVLLLPQNPAYEPIPGDEAQILGRVVAVLRSL</sequence>
<evidence type="ECO:0000256" key="13">
    <source>
        <dbReference type="HAMAP-Rule" id="MF_00015"/>
    </source>
</evidence>
<dbReference type="InterPro" id="IPR006199">
    <property type="entry name" value="LexA_DNA-bd_dom"/>
</dbReference>
<evidence type="ECO:0000256" key="2">
    <source>
        <dbReference type="ARBA" id="ARBA00011738"/>
    </source>
</evidence>